<dbReference type="PANTHER" id="PTHR37490">
    <property type="entry name" value="EXPRESSED PROTEIN"/>
    <property type="match status" value="1"/>
</dbReference>
<reference evidence="2 3" key="1">
    <citation type="submission" date="2015-05" db="EMBL/GenBank/DDBJ databases">
        <title>Distinctive expansion of gene families associated with plant cell wall degradation and secondary metabolism in the genomes of grapevine trunk pathogens.</title>
        <authorList>
            <person name="Lawrence D.P."/>
            <person name="Travadon R."/>
            <person name="Rolshausen P.E."/>
            <person name="Baumgartner K."/>
        </authorList>
    </citation>
    <scope>NUCLEOTIDE SEQUENCE [LARGE SCALE GENOMIC DNA]</scope>
    <source>
        <strain evidence="2">UCRPC4</strain>
    </source>
</reference>
<proteinExistence type="predicted"/>
<evidence type="ECO:0000313" key="2">
    <source>
        <dbReference type="EMBL" id="KKY24378.1"/>
    </source>
</evidence>
<keyword evidence="1" id="KW-0812">Transmembrane</keyword>
<dbReference type="OrthoDB" id="426718at2759"/>
<keyword evidence="1" id="KW-1133">Transmembrane helix</keyword>
<comment type="caution">
    <text evidence="2">The sequence shown here is derived from an EMBL/GenBank/DDBJ whole genome shotgun (WGS) entry which is preliminary data.</text>
</comment>
<accession>A0A0G2GLP9</accession>
<protein>
    <recommendedName>
        <fullName evidence="4">DUF3431 domain containing protein</fullName>
    </recommendedName>
</protein>
<reference evidence="2 3" key="2">
    <citation type="submission" date="2015-05" db="EMBL/GenBank/DDBJ databases">
        <authorList>
            <person name="Morales-Cruz A."/>
            <person name="Amrine K.C."/>
            <person name="Cantu D."/>
        </authorList>
    </citation>
    <scope>NUCLEOTIDE SEQUENCE [LARGE SCALE GENOMIC DNA]</scope>
    <source>
        <strain evidence="2">UCRPC4</strain>
    </source>
</reference>
<evidence type="ECO:0000313" key="3">
    <source>
        <dbReference type="Proteomes" id="UP000053317"/>
    </source>
</evidence>
<feature type="transmembrane region" description="Helical" evidence="1">
    <location>
        <begin position="6"/>
        <end position="25"/>
    </location>
</feature>
<gene>
    <name evidence="2" type="ORF">UCRPC4_g02488</name>
</gene>
<keyword evidence="3" id="KW-1185">Reference proteome</keyword>
<organism evidence="2 3">
    <name type="scientific">Phaeomoniella chlamydospora</name>
    <name type="common">Phaeoacremonium chlamydosporum</name>
    <dbReference type="NCBI Taxonomy" id="158046"/>
    <lineage>
        <taxon>Eukaryota</taxon>
        <taxon>Fungi</taxon>
        <taxon>Dikarya</taxon>
        <taxon>Ascomycota</taxon>
        <taxon>Pezizomycotina</taxon>
        <taxon>Eurotiomycetes</taxon>
        <taxon>Chaetothyriomycetidae</taxon>
        <taxon>Phaeomoniellales</taxon>
        <taxon>Phaeomoniellaceae</taxon>
        <taxon>Phaeomoniella</taxon>
    </lineage>
</organism>
<dbReference type="EMBL" id="LCWF01000060">
    <property type="protein sequence ID" value="KKY24378.1"/>
    <property type="molecule type" value="Genomic_DNA"/>
</dbReference>
<keyword evidence="1" id="KW-0472">Membrane</keyword>
<dbReference type="Proteomes" id="UP000053317">
    <property type="component" value="Unassembled WGS sequence"/>
</dbReference>
<evidence type="ECO:0008006" key="4">
    <source>
        <dbReference type="Google" id="ProtNLM"/>
    </source>
</evidence>
<dbReference type="Pfam" id="PF11913">
    <property type="entry name" value="DUF3431"/>
    <property type="match status" value="1"/>
</dbReference>
<sequence length="268" mass="30858">MRPDIRAVLTGSSLIVLFLFLYRGVTFIKQEKSMSIVDQNEAVEELSLDENQPDKVVVMAKTKSEDTDWVGIHLPDWQHAIYHMDEPKAKLHVPKNKGREAMAYLTYLIDHYNNLPSTIAFIHSHEKGFPAAWHTDAYGYDNVRSLNMLKIDHVQQTGYTSLRCIEEPGCPNEIQPFRAGKDEGLRHSETTMIDAWTQMFGKHSQIPDVIAATCCSQFAVSKAQVLQRPRDDYIRFRKWLLDTKVDDATSGRVMEYLWHIFFGKEPVQ</sequence>
<dbReference type="AlphaFoldDB" id="A0A0G2GLP9"/>
<name>A0A0G2GLP9_PHACM</name>
<dbReference type="InterPro" id="IPR021838">
    <property type="entry name" value="DUF3431"/>
</dbReference>
<dbReference type="PANTHER" id="PTHR37490:SF2">
    <property type="match status" value="1"/>
</dbReference>
<evidence type="ECO:0000256" key="1">
    <source>
        <dbReference type="SAM" id="Phobius"/>
    </source>
</evidence>